<dbReference type="AlphaFoldDB" id="A0A6I6JSP2"/>
<dbReference type="InterPro" id="IPR016181">
    <property type="entry name" value="Acyl_CoA_acyltransferase"/>
</dbReference>
<reference evidence="2 3" key="1">
    <citation type="submission" date="2019-11" db="EMBL/GenBank/DDBJ databases">
        <authorList>
            <person name="Zheng R.K."/>
            <person name="Sun C.M."/>
        </authorList>
    </citation>
    <scope>NUCLEOTIDE SEQUENCE [LARGE SCALE GENOMIC DNA]</scope>
    <source>
        <strain evidence="2 3">WC007</strain>
    </source>
</reference>
<feature type="domain" description="N-acetyltransferase" evidence="1">
    <location>
        <begin position="171"/>
        <end position="317"/>
    </location>
</feature>
<dbReference type="SUPFAM" id="SSF55729">
    <property type="entry name" value="Acyl-CoA N-acyltransferases (Nat)"/>
    <property type="match status" value="1"/>
</dbReference>
<dbReference type="Pfam" id="PF00583">
    <property type="entry name" value="Acetyltransf_1"/>
    <property type="match status" value="1"/>
</dbReference>
<proteinExistence type="predicted"/>
<dbReference type="Proteomes" id="UP000428260">
    <property type="component" value="Chromosome"/>
</dbReference>
<accession>A0A6I6JSP2</accession>
<evidence type="ECO:0000259" key="1">
    <source>
        <dbReference type="PROSITE" id="PS51186"/>
    </source>
</evidence>
<keyword evidence="2" id="KW-0808">Transferase</keyword>
<dbReference type="InterPro" id="IPR036890">
    <property type="entry name" value="HATPase_C_sf"/>
</dbReference>
<dbReference type="CDD" id="cd16936">
    <property type="entry name" value="HATPase_RsbW-like"/>
    <property type="match status" value="1"/>
</dbReference>
<dbReference type="EMBL" id="CP046401">
    <property type="protein sequence ID" value="QGY43172.1"/>
    <property type="molecule type" value="Genomic_DNA"/>
</dbReference>
<sequence length="494" mass="55678">MANISADQTLFLGQFRLPVLYDFIPQAVANAAGIANVLHFNATESNKLQMAVEEAVKNVIDHYSTIVQSTDFIDIHYKVKDAYLVVSVFEKGIPFQQGKSNNYSLDRPYNAGLGMHMLNSLMDKVELIVHGRKGKETRLTKKISTDQIPDSLLALYDGRRRMQTRIRVKDYEIRRANKDNISDIVRLAWKCYGYTQEELLYDADSLAHQLNAEELVSFVVINKDDEALIAHLALKYHDKNVPEMGLAFIDPTYRCPGVMVELGSAAKQYAESQGADGIFDCAVTTHTVSQKELQEIGARPCTLMMGIAASGMQANMTGTNAQTKGTTVNHYNAFKYQDETVYSTEKHKDMIQSIYNWMEMPRVFGEPAIAAPGEKSEVFLVPLSESLNVAFIIVGQIGKETASEIIQNMHKCIMQKMDACYVFMSMQHPYSPVVVEECEKAGFSFCGIMPHIHNGEDRVMLQKVNVKLDKESIRVYSDESRELLDYVFDQLHLD</sequence>
<organism evidence="2 3">
    <name type="scientific">Maribellus comscasis</name>
    <dbReference type="NCBI Taxonomy" id="2681766"/>
    <lineage>
        <taxon>Bacteria</taxon>
        <taxon>Pseudomonadati</taxon>
        <taxon>Bacteroidota</taxon>
        <taxon>Bacteroidia</taxon>
        <taxon>Marinilabiliales</taxon>
        <taxon>Prolixibacteraceae</taxon>
        <taxon>Maribellus</taxon>
    </lineage>
</organism>
<keyword evidence="3" id="KW-1185">Reference proteome</keyword>
<dbReference type="Pfam" id="PF13581">
    <property type="entry name" value="HATPase_c_2"/>
    <property type="match status" value="1"/>
</dbReference>
<evidence type="ECO:0000313" key="2">
    <source>
        <dbReference type="EMBL" id="QGY43172.1"/>
    </source>
</evidence>
<dbReference type="RefSeq" id="WP_158864041.1">
    <property type="nucleotide sequence ID" value="NZ_CP046401.1"/>
</dbReference>
<name>A0A6I6JSP2_9BACT</name>
<dbReference type="GO" id="GO:0016747">
    <property type="term" value="F:acyltransferase activity, transferring groups other than amino-acyl groups"/>
    <property type="evidence" value="ECO:0007669"/>
    <property type="project" value="InterPro"/>
</dbReference>
<evidence type="ECO:0000313" key="3">
    <source>
        <dbReference type="Proteomes" id="UP000428260"/>
    </source>
</evidence>
<dbReference type="InterPro" id="IPR000182">
    <property type="entry name" value="GNAT_dom"/>
</dbReference>
<dbReference type="PROSITE" id="PS51186">
    <property type="entry name" value="GNAT"/>
    <property type="match status" value="1"/>
</dbReference>
<protein>
    <submittedName>
        <fullName evidence="2">GNAT family N-acetyltransferase</fullName>
    </submittedName>
</protein>
<gene>
    <name evidence="2" type="ORF">GM418_05715</name>
</gene>
<dbReference type="Gene3D" id="3.30.565.10">
    <property type="entry name" value="Histidine kinase-like ATPase, C-terminal domain"/>
    <property type="match status" value="1"/>
</dbReference>
<dbReference type="KEGG" id="mcos:GM418_05715"/>
<dbReference type="InterPro" id="IPR003594">
    <property type="entry name" value="HATPase_dom"/>
</dbReference>
<dbReference type="Gene3D" id="3.40.630.30">
    <property type="match status" value="1"/>
</dbReference>